<dbReference type="GO" id="GO:0036444">
    <property type="term" value="P:calcium import into the mitochondrion"/>
    <property type="evidence" value="ECO:0007669"/>
    <property type="project" value="TreeGrafter"/>
</dbReference>
<dbReference type="GO" id="GO:1990246">
    <property type="term" value="C:uniplex complex"/>
    <property type="evidence" value="ECO:0007669"/>
    <property type="project" value="TreeGrafter"/>
</dbReference>
<evidence type="ECO:0000256" key="6">
    <source>
        <dbReference type="ARBA" id="ARBA00023128"/>
    </source>
</evidence>
<evidence type="ECO:0000256" key="4">
    <source>
        <dbReference type="ARBA" id="ARBA00022792"/>
    </source>
</evidence>
<keyword evidence="4" id="KW-0999">Mitochondrion inner membrane</keyword>
<dbReference type="PROSITE" id="PS50222">
    <property type="entry name" value="EF_HAND_2"/>
    <property type="match status" value="1"/>
</dbReference>
<keyword evidence="6" id="KW-0496">Mitochondrion</keyword>
<reference evidence="10" key="3">
    <citation type="submission" date="2025-09" db="UniProtKB">
        <authorList>
            <consortium name="Ensembl"/>
        </authorList>
    </citation>
    <scope>IDENTIFICATION</scope>
</reference>
<accession>A0A673T077</accession>
<dbReference type="PANTHER" id="PTHR12294">
    <property type="entry name" value="EF HAND DOMAIN FAMILY A1,A2-RELATED"/>
    <property type="match status" value="1"/>
</dbReference>
<comment type="subcellular location">
    <subcellularLocation>
        <location evidence="1">Mitochondrion inner membrane</location>
    </subcellularLocation>
    <subcellularLocation>
        <location evidence="2">Mitochondrion intermembrane space</location>
    </subcellularLocation>
</comment>
<evidence type="ECO:0000256" key="2">
    <source>
        <dbReference type="ARBA" id="ARBA00004569"/>
    </source>
</evidence>
<name>A0A673T077_SURSU</name>
<dbReference type="Proteomes" id="UP000472268">
    <property type="component" value="Chromosome 4"/>
</dbReference>
<keyword evidence="3" id="KW-0677">Repeat</keyword>
<evidence type="ECO:0000256" key="8">
    <source>
        <dbReference type="ARBA" id="ARBA00023157"/>
    </source>
</evidence>
<proteinExistence type="predicted"/>
<evidence type="ECO:0000313" key="11">
    <source>
        <dbReference type="Proteomes" id="UP000472268"/>
    </source>
</evidence>
<evidence type="ECO:0000256" key="1">
    <source>
        <dbReference type="ARBA" id="ARBA00004273"/>
    </source>
</evidence>
<keyword evidence="7" id="KW-0472">Membrane</keyword>
<dbReference type="AlphaFoldDB" id="A0A673T077"/>
<protein>
    <submittedName>
        <fullName evidence="10">Mitochondrial calcium uptake 2</fullName>
    </submittedName>
</protein>
<evidence type="ECO:0000256" key="3">
    <source>
        <dbReference type="ARBA" id="ARBA00022737"/>
    </source>
</evidence>
<reference evidence="10" key="2">
    <citation type="submission" date="2025-08" db="UniProtKB">
        <authorList>
            <consortium name="Ensembl"/>
        </authorList>
    </citation>
    <scope>IDENTIFICATION</scope>
</reference>
<dbReference type="InterPro" id="IPR002048">
    <property type="entry name" value="EF_hand_dom"/>
</dbReference>
<feature type="domain" description="EF-hand" evidence="9">
    <location>
        <begin position="339"/>
        <end position="374"/>
    </location>
</feature>
<reference evidence="10 11" key="1">
    <citation type="submission" date="2019-05" db="EMBL/GenBank/DDBJ databases">
        <title>A Chromosome-scale Meerkat (S. suricatta) Genome Assembly.</title>
        <authorList>
            <person name="Dudchenko O."/>
            <person name="Lieberman Aiden E."/>
            <person name="Tung J."/>
            <person name="Barreiro L.B."/>
            <person name="Clutton-Brock T.H."/>
        </authorList>
    </citation>
    <scope>NUCLEOTIDE SEQUENCE [LARGE SCALE GENOMIC DNA]</scope>
</reference>
<keyword evidence="5" id="KW-0809">Transit peptide</keyword>
<dbReference type="GO" id="GO:0005758">
    <property type="term" value="C:mitochondrial intermembrane space"/>
    <property type="evidence" value="ECO:0007669"/>
    <property type="project" value="UniProtKB-SubCell"/>
</dbReference>
<gene>
    <name evidence="10" type="primary">MICU2</name>
</gene>
<evidence type="ECO:0000313" key="10">
    <source>
        <dbReference type="Ensembl" id="ENSSSUP00005002301.1"/>
    </source>
</evidence>
<organism evidence="10 11">
    <name type="scientific">Suricata suricatta</name>
    <name type="common">Meerkat</name>
    <dbReference type="NCBI Taxonomy" id="37032"/>
    <lineage>
        <taxon>Eukaryota</taxon>
        <taxon>Metazoa</taxon>
        <taxon>Chordata</taxon>
        <taxon>Craniata</taxon>
        <taxon>Vertebrata</taxon>
        <taxon>Euteleostomi</taxon>
        <taxon>Mammalia</taxon>
        <taxon>Eutheria</taxon>
        <taxon>Laurasiatheria</taxon>
        <taxon>Carnivora</taxon>
        <taxon>Feliformia</taxon>
        <taxon>Herpestidae</taxon>
        <taxon>Suricata</taxon>
    </lineage>
</organism>
<evidence type="ECO:0000259" key="9">
    <source>
        <dbReference type="PROSITE" id="PS50222"/>
    </source>
</evidence>
<dbReference type="InterPro" id="IPR011992">
    <property type="entry name" value="EF-hand-dom_pair"/>
</dbReference>
<evidence type="ECO:0000256" key="5">
    <source>
        <dbReference type="ARBA" id="ARBA00022946"/>
    </source>
</evidence>
<dbReference type="GO" id="GO:0005509">
    <property type="term" value="F:calcium ion binding"/>
    <property type="evidence" value="ECO:0007669"/>
    <property type="project" value="InterPro"/>
</dbReference>
<dbReference type="GO" id="GO:0051560">
    <property type="term" value="P:mitochondrial calcium ion homeostasis"/>
    <property type="evidence" value="ECO:0007669"/>
    <property type="project" value="TreeGrafter"/>
</dbReference>
<dbReference type="Gene3D" id="1.10.238.10">
    <property type="entry name" value="EF-hand"/>
    <property type="match status" value="2"/>
</dbReference>
<dbReference type="InterPro" id="IPR039800">
    <property type="entry name" value="MICU1/2/3"/>
</dbReference>
<sequence>MAAAAVRSARLMAWGGRLRRGVSAGRRALPGPSPLAAAVASVALAGTGVAWYHGRVNLGAPRGSLTVLAQKTVDPGEIGEKLSLCKQRFMQFSSLEHEGEYYMTPRDFLFSVMFEQMERKTSVKKLTKKDIEDILAGIQPARCGSTFFRDLGDKGLISYTEYLFLLTILTKPHTGFHVAFKMLDADGNEMVEKKEFFKEPALKEPEITTTLQIHFFGKRGERKLHYREFRRFMENLQTEVQEMEFLQFSKGLSFMRKEDFAEWLLFFTNTENKDIYWKNVREKLSAGESISLDEFKSFCHFTTHLEDFAIAMQMFSLAHRPVRLAEFRRAVKAATGQELSNNLLDTVFKIFDVDGDECLSHGEFLGVLKNRMHRGLWVPQQQSVQEYWKCVKRESIKGVKEVWKQAGKGLF</sequence>
<keyword evidence="11" id="KW-1185">Reference proteome</keyword>
<dbReference type="Ensembl" id="ENSSSUT00005002686.1">
    <property type="protein sequence ID" value="ENSSSUP00005002301.1"/>
    <property type="gene ID" value="ENSSSUG00005001549.1"/>
</dbReference>
<evidence type="ECO:0000256" key="7">
    <source>
        <dbReference type="ARBA" id="ARBA00023136"/>
    </source>
</evidence>
<dbReference type="SUPFAM" id="SSF47473">
    <property type="entry name" value="EF-hand"/>
    <property type="match status" value="2"/>
</dbReference>
<keyword evidence="8" id="KW-1015">Disulfide bond</keyword>
<dbReference type="PANTHER" id="PTHR12294:SF3">
    <property type="entry name" value="CALCIUM UPTAKE PROTEIN 2, MITOCHONDRIAL"/>
    <property type="match status" value="1"/>
</dbReference>
<dbReference type="FunFam" id="1.10.238.10:FF:000149">
    <property type="entry name" value="Mitochondrial calcium uptake family member 3"/>
    <property type="match status" value="1"/>
</dbReference>